<sequence>MEKLQNEEQSTKKTWIDRLRMIGPGAVITASFIGPGTVTTATRAGASFGYALLWAVIFSIIATIVLQEMVARLGIITQEGLGEAIREQFSQPLVKFCIVWLVAIAITVGCAAYIGGDLLGTSLGITTITGLPDNIIAPIIGVIILFFGLSGSYKVIERLMVALIIVMGITFITTMFVVKPDFGEIFSGALIPTIPTGSIIMLIALIGTTVVPYNFFLQASTVQERWNQPHQLKDSRIDTIISISFGGLITAAILITSAAVIKGMTVESAADLSLQLEPVLGSWAKVFMSVGLFAAGLSSATASPLGAAITLASLFKWKGGFKDKRFKIVFFIIIVLGIIISATGFEPLDVLLFAQALNGILLPIISILILVVMNNKNRLGKYVNTVSMNIIGGMVVLVCTGLGIYSLIDAIQAFLG</sequence>
<keyword evidence="4 6" id="KW-1133">Transmembrane helix</keyword>
<keyword evidence="5 6" id="KW-0472">Membrane</keyword>
<dbReference type="InterPro" id="IPR001046">
    <property type="entry name" value="NRAMP_fam"/>
</dbReference>
<evidence type="ECO:0000313" key="7">
    <source>
        <dbReference type="EMBL" id="RLL46997.1"/>
    </source>
</evidence>
<feature type="transmembrane region" description="Helical" evidence="6">
    <location>
        <begin position="160"/>
        <end position="178"/>
    </location>
</feature>
<feature type="transmembrane region" description="Helical" evidence="6">
    <location>
        <begin position="135"/>
        <end position="153"/>
    </location>
</feature>
<gene>
    <name evidence="7" type="ORF">D8M04_07325</name>
</gene>
<dbReference type="AlphaFoldDB" id="A0A498DDF6"/>
<evidence type="ECO:0000256" key="6">
    <source>
        <dbReference type="SAM" id="Phobius"/>
    </source>
</evidence>
<keyword evidence="8" id="KW-1185">Reference proteome</keyword>
<evidence type="ECO:0000256" key="3">
    <source>
        <dbReference type="ARBA" id="ARBA00022692"/>
    </source>
</evidence>
<evidence type="ECO:0000256" key="2">
    <source>
        <dbReference type="ARBA" id="ARBA00022448"/>
    </source>
</evidence>
<feature type="transmembrane region" description="Helical" evidence="6">
    <location>
        <begin position="47"/>
        <end position="66"/>
    </location>
</feature>
<protein>
    <submittedName>
        <fullName evidence="7">Divalent metal cation transporter</fullName>
    </submittedName>
</protein>
<feature type="transmembrane region" description="Helical" evidence="6">
    <location>
        <begin position="198"/>
        <end position="216"/>
    </location>
</feature>
<evidence type="ECO:0000256" key="4">
    <source>
        <dbReference type="ARBA" id="ARBA00022989"/>
    </source>
</evidence>
<keyword evidence="2" id="KW-0813">Transport</keyword>
<keyword evidence="3 6" id="KW-0812">Transmembrane</keyword>
<evidence type="ECO:0000256" key="5">
    <source>
        <dbReference type="ARBA" id="ARBA00023136"/>
    </source>
</evidence>
<feature type="transmembrane region" description="Helical" evidence="6">
    <location>
        <begin position="351"/>
        <end position="374"/>
    </location>
</feature>
<dbReference type="InterPro" id="IPR038377">
    <property type="entry name" value="Na/Glc_symporter_sf"/>
</dbReference>
<dbReference type="PRINTS" id="PR00447">
    <property type="entry name" value="NATRESASSCMP"/>
</dbReference>
<dbReference type="Gene3D" id="1.20.1730.10">
    <property type="entry name" value="Sodium/glucose cotransporter"/>
    <property type="match status" value="1"/>
</dbReference>
<name>A0A498DDF6_9BACI</name>
<feature type="transmembrane region" description="Helical" evidence="6">
    <location>
        <begin position="386"/>
        <end position="408"/>
    </location>
</feature>
<reference evidence="7 8" key="1">
    <citation type="submission" date="2018-10" db="EMBL/GenBank/DDBJ databases">
        <title>Oceanobacillus sp. YLB-02 draft genome.</title>
        <authorList>
            <person name="Yu L."/>
        </authorList>
    </citation>
    <scope>NUCLEOTIDE SEQUENCE [LARGE SCALE GENOMIC DNA]</scope>
    <source>
        <strain evidence="7 8">YLB-02</strain>
    </source>
</reference>
<feature type="transmembrane region" description="Helical" evidence="6">
    <location>
        <begin position="326"/>
        <end position="345"/>
    </location>
</feature>
<dbReference type="GO" id="GO:0005886">
    <property type="term" value="C:plasma membrane"/>
    <property type="evidence" value="ECO:0007669"/>
    <property type="project" value="TreeGrafter"/>
</dbReference>
<dbReference type="PANTHER" id="PTHR11706:SF33">
    <property type="entry name" value="NATURAL RESISTANCE-ASSOCIATED MACROPHAGE PROTEIN 2"/>
    <property type="match status" value="1"/>
</dbReference>
<comment type="subcellular location">
    <subcellularLocation>
        <location evidence="1">Membrane</location>
        <topology evidence="1">Multi-pass membrane protein</topology>
    </subcellularLocation>
</comment>
<dbReference type="NCBIfam" id="NF037982">
    <property type="entry name" value="Nramp_1"/>
    <property type="match status" value="1"/>
</dbReference>
<evidence type="ECO:0000313" key="8">
    <source>
        <dbReference type="Proteomes" id="UP000270219"/>
    </source>
</evidence>
<dbReference type="EMBL" id="RCHR01000002">
    <property type="protein sequence ID" value="RLL46997.1"/>
    <property type="molecule type" value="Genomic_DNA"/>
</dbReference>
<accession>A0A498DDF6</accession>
<dbReference type="RefSeq" id="WP_121522248.1">
    <property type="nucleotide sequence ID" value="NZ_RCHR01000002.1"/>
</dbReference>
<comment type="caution">
    <text evidence="7">The sequence shown here is derived from an EMBL/GenBank/DDBJ whole genome shotgun (WGS) entry which is preliminary data.</text>
</comment>
<feature type="transmembrane region" description="Helical" evidence="6">
    <location>
        <begin position="93"/>
        <end position="115"/>
    </location>
</feature>
<feature type="transmembrane region" description="Helical" evidence="6">
    <location>
        <begin position="237"/>
        <end position="261"/>
    </location>
</feature>
<dbReference type="GO" id="GO:0034755">
    <property type="term" value="P:iron ion transmembrane transport"/>
    <property type="evidence" value="ECO:0007669"/>
    <property type="project" value="TreeGrafter"/>
</dbReference>
<dbReference type="GO" id="GO:0005384">
    <property type="term" value="F:manganese ion transmembrane transporter activity"/>
    <property type="evidence" value="ECO:0007669"/>
    <property type="project" value="TreeGrafter"/>
</dbReference>
<feature type="transmembrane region" description="Helical" evidence="6">
    <location>
        <begin position="21"/>
        <end position="41"/>
    </location>
</feature>
<feature type="transmembrane region" description="Helical" evidence="6">
    <location>
        <begin position="286"/>
        <end position="314"/>
    </location>
</feature>
<proteinExistence type="predicted"/>
<dbReference type="Proteomes" id="UP000270219">
    <property type="component" value="Unassembled WGS sequence"/>
</dbReference>
<dbReference type="GO" id="GO:0015086">
    <property type="term" value="F:cadmium ion transmembrane transporter activity"/>
    <property type="evidence" value="ECO:0007669"/>
    <property type="project" value="TreeGrafter"/>
</dbReference>
<dbReference type="PANTHER" id="PTHR11706">
    <property type="entry name" value="SOLUTE CARRIER PROTEIN FAMILY 11 MEMBER"/>
    <property type="match status" value="1"/>
</dbReference>
<dbReference type="Pfam" id="PF01566">
    <property type="entry name" value="Nramp"/>
    <property type="match status" value="1"/>
</dbReference>
<dbReference type="OrthoDB" id="9787548at2"/>
<evidence type="ECO:0000256" key="1">
    <source>
        <dbReference type="ARBA" id="ARBA00004141"/>
    </source>
</evidence>
<organism evidence="7 8">
    <name type="scientific">Oceanobacillus piezotolerans</name>
    <dbReference type="NCBI Taxonomy" id="2448030"/>
    <lineage>
        <taxon>Bacteria</taxon>
        <taxon>Bacillati</taxon>
        <taxon>Bacillota</taxon>
        <taxon>Bacilli</taxon>
        <taxon>Bacillales</taxon>
        <taxon>Bacillaceae</taxon>
        <taxon>Oceanobacillus</taxon>
    </lineage>
</organism>